<dbReference type="GO" id="GO:0005789">
    <property type="term" value="C:endoplasmic reticulum membrane"/>
    <property type="evidence" value="ECO:0007669"/>
    <property type="project" value="TreeGrafter"/>
</dbReference>
<evidence type="ECO:0000313" key="4">
    <source>
        <dbReference type="EnsemblMetazoa" id="CapteP19559"/>
    </source>
</evidence>
<evidence type="ECO:0000256" key="2">
    <source>
        <dbReference type="SAM" id="Phobius"/>
    </source>
</evidence>
<dbReference type="EMBL" id="AMQN01012238">
    <property type="status" value="NOT_ANNOTATED_CDS"/>
    <property type="molecule type" value="Genomic_DNA"/>
</dbReference>
<protein>
    <submittedName>
        <fullName evidence="3 4">Uncharacterized protein</fullName>
    </submittedName>
</protein>
<dbReference type="PANTHER" id="PTHR11102">
    <property type="entry name" value="SEL-1-LIKE PROTEIN"/>
    <property type="match status" value="1"/>
</dbReference>
<evidence type="ECO:0000256" key="1">
    <source>
        <dbReference type="ARBA" id="ARBA00038101"/>
    </source>
</evidence>
<keyword evidence="2" id="KW-1133">Transmembrane helix</keyword>
<reference evidence="5" key="1">
    <citation type="submission" date="2012-12" db="EMBL/GenBank/DDBJ databases">
        <authorList>
            <person name="Hellsten U."/>
            <person name="Grimwood J."/>
            <person name="Chapman J.A."/>
            <person name="Shapiro H."/>
            <person name="Aerts A."/>
            <person name="Otillar R.P."/>
            <person name="Terry A.Y."/>
            <person name="Boore J.L."/>
            <person name="Simakov O."/>
            <person name="Marletaz F."/>
            <person name="Cho S.-J."/>
            <person name="Edsinger-Gonzales E."/>
            <person name="Havlak P."/>
            <person name="Kuo D.-H."/>
            <person name="Larsson T."/>
            <person name="Lv J."/>
            <person name="Arendt D."/>
            <person name="Savage R."/>
            <person name="Osoegawa K."/>
            <person name="de Jong P."/>
            <person name="Lindberg D.R."/>
            <person name="Seaver E.C."/>
            <person name="Weisblat D.A."/>
            <person name="Putnam N.H."/>
            <person name="Grigoriev I.V."/>
            <person name="Rokhsar D.S."/>
        </authorList>
    </citation>
    <scope>NUCLEOTIDE SEQUENCE</scope>
    <source>
        <strain evidence="5">I ESC-2004</strain>
    </source>
</reference>
<name>R7TL17_CAPTE</name>
<sequence length="628" mass="70180">MEEDFEDVQELRATVDTIAMPEEELLVEEEVEETQVELTPDEKRALELYDQAMTILNDTTVSQGFAKGIQLLEEAAELNHSLAMDRVASAYLFADHVAQNISRSKELYERMAALGYPQGQRGLGFLYGNGIGVNSSQASSLVYYAFSALGGDSLAQMALGYRYWGGLGVELNCETSLAYYRKVASQVAAEASMTGGTTTQRIRLLDEVENPGSQNGILDDDLIQYYQFLADKGDVQAQVGLGQLYYQGGRGVDINHDRALNYFRLAAESGNANAMAFLGKMYSEGNSNSVVKPDNETAFEFYKKSADKGNPVGQSGLGLMYMYGKGVEKDLTKAFRFFSLAADQGWVDGQLQLGIMYYAGLGVRRDYKMALKYFNLASQSGHVLAFYNLAIMHASGTGVLRACHTACELFKNVAERGKWADLLMEAHAMYREGNVDGAMLKYMFLGELGYEVAQSNVAYLLDGGETLLFSERETYQRALLHWTRAASQGYRYTTARVKIGDYHYYGFGTDVDYETAATHYRIASDQQNNAQAMFNLGYMHEMGLGMKQDIHLAKRFYDMAAQTSADAQVPVGLALCKLGFHFALEYIREHAAFYKDLDLRLYFGPNWDLYVLTVLCMFFGFLIVIRRR</sequence>
<reference evidence="3 5" key="2">
    <citation type="journal article" date="2013" name="Nature">
        <title>Insights into bilaterian evolution from three spiralian genomes.</title>
        <authorList>
            <person name="Simakov O."/>
            <person name="Marletaz F."/>
            <person name="Cho S.J."/>
            <person name="Edsinger-Gonzales E."/>
            <person name="Havlak P."/>
            <person name="Hellsten U."/>
            <person name="Kuo D.H."/>
            <person name="Larsson T."/>
            <person name="Lv J."/>
            <person name="Arendt D."/>
            <person name="Savage R."/>
            <person name="Osoegawa K."/>
            <person name="de Jong P."/>
            <person name="Grimwood J."/>
            <person name="Chapman J.A."/>
            <person name="Shapiro H."/>
            <person name="Aerts A."/>
            <person name="Otillar R.P."/>
            <person name="Terry A.Y."/>
            <person name="Boore J.L."/>
            <person name="Grigoriev I.V."/>
            <person name="Lindberg D.R."/>
            <person name="Seaver E.C."/>
            <person name="Weisblat D.A."/>
            <person name="Putnam N.H."/>
            <person name="Rokhsar D.S."/>
        </authorList>
    </citation>
    <scope>NUCLEOTIDE SEQUENCE</scope>
    <source>
        <strain evidence="3 5">I ESC-2004</strain>
    </source>
</reference>
<accession>R7TL17</accession>
<dbReference type="SMART" id="SM00671">
    <property type="entry name" value="SEL1"/>
    <property type="match status" value="11"/>
</dbReference>
<dbReference type="InterPro" id="IPR050767">
    <property type="entry name" value="Sel1_AlgK"/>
</dbReference>
<dbReference type="Pfam" id="PF08238">
    <property type="entry name" value="Sel1"/>
    <property type="match status" value="13"/>
</dbReference>
<dbReference type="Gene3D" id="1.25.40.10">
    <property type="entry name" value="Tetratricopeptide repeat domain"/>
    <property type="match status" value="2"/>
</dbReference>
<evidence type="ECO:0000313" key="5">
    <source>
        <dbReference type="Proteomes" id="UP000014760"/>
    </source>
</evidence>
<keyword evidence="5" id="KW-1185">Reference proteome</keyword>
<dbReference type="EnsemblMetazoa" id="CapteT19559">
    <property type="protein sequence ID" value="CapteP19559"/>
    <property type="gene ID" value="CapteG19559"/>
</dbReference>
<dbReference type="AlphaFoldDB" id="R7TL17"/>
<dbReference type="OMA" id="LLGHWMD"/>
<dbReference type="FunCoup" id="R7TL17">
    <property type="interactions" value="603"/>
</dbReference>
<evidence type="ECO:0000313" key="3">
    <source>
        <dbReference type="EMBL" id="ELT94533.1"/>
    </source>
</evidence>
<proteinExistence type="inferred from homology"/>
<dbReference type="PANTHER" id="PTHR11102:SF147">
    <property type="entry name" value="SEL1L ADAPTOR SUBUNIT OF ERAD E3 UBIQUITIN LIGASE"/>
    <property type="match status" value="1"/>
</dbReference>
<dbReference type="InterPro" id="IPR006597">
    <property type="entry name" value="Sel1-like"/>
</dbReference>
<dbReference type="SUPFAM" id="SSF81901">
    <property type="entry name" value="HCP-like"/>
    <property type="match status" value="3"/>
</dbReference>
<feature type="transmembrane region" description="Helical" evidence="2">
    <location>
        <begin position="607"/>
        <end position="625"/>
    </location>
</feature>
<dbReference type="EMBL" id="KB309387">
    <property type="protein sequence ID" value="ELT94533.1"/>
    <property type="molecule type" value="Genomic_DNA"/>
</dbReference>
<dbReference type="Proteomes" id="UP000014760">
    <property type="component" value="Unassembled WGS sequence"/>
</dbReference>
<keyword evidence="2" id="KW-0472">Membrane</keyword>
<dbReference type="HOGENOM" id="CLU_007931_2_1_1"/>
<reference evidence="4" key="3">
    <citation type="submission" date="2015-06" db="UniProtKB">
        <authorList>
            <consortium name="EnsemblMetazoa"/>
        </authorList>
    </citation>
    <scope>IDENTIFICATION</scope>
</reference>
<organism evidence="3">
    <name type="scientific">Capitella teleta</name>
    <name type="common">Polychaete worm</name>
    <dbReference type="NCBI Taxonomy" id="283909"/>
    <lineage>
        <taxon>Eukaryota</taxon>
        <taxon>Metazoa</taxon>
        <taxon>Spiralia</taxon>
        <taxon>Lophotrochozoa</taxon>
        <taxon>Annelida</taxon>
        <taxon>Polychaeta</taxon>
        <taxon>Sedentaria</taxon>
        <taxon>Scolecida</taxon>
        <taxon>Capitellidae</taxon>
        <taxon>Capitella</taxon>
    </lineage>
</organism>
<dbReference type="GO" id="GO:0036503">
    <property type="term" value="P:ERAD pathway"/>
    <property type="evidence" value="ECO:0007669"/>
    <property type="project" value="TreeGrafter"/>
</dbReference>
<dbReference type="STRING" id="283909.R7TL17"/>
<keyword evidence="2" id="KW-0812">Transmembrane</keyword>
<comment type="similarity">
    <text evidence="1">Belongs to the sel-1 family.</text>
</comment>
<dbReference type="OrthoDB" id="27934at2759"/>
<gene>
    <name evidence="3" type="ORF">CAPTEDRAFT_19559</name>
</gene>
<dbReference type="InterPro" id="IPR011990">
    <property type="entry name" value="TPR-like_helical_dom_sf"/>
</dbReference>